<keyword evidence="2" id="KW-1185">Reference proteome</keyword>
<gene>
    <name evidence="1" type="ORF">JR316_0003314</name>
</gene>
<evidence type="ECO:0000313" key="2">
    <source>
        <dbReference type="Proteomes" id="UP000664032"/>
    </source>
</evidence>
<evidence type="ECO:0000313" key="1">
    <source>
        <dbReference type="EMBL" id="KAH9483836.1"/>
    </source>
</evidence>
<proteinExistence type="predicted"/>
<accession>A0ACB8H8K2</accession>
<organism evidence="1 2">
    <name type="scientific">Psilocybe cubensis</name>
    <name type="common">Psychedelic mushroom</name>
    <name type="synonym">Stropharia cubensis</name>
    <dbReference type="NCBI Taxonomy" id="181762"/>
    <lineage>
        <taxon>Eukaryota</taxon>
        <taxon>Fungi</taxon>
        <taxon>Dikarya</taxon>
        <taxon>Basidiomycota</taxon>
        <taxon>Agaricomycotina</taxon>
        <taxon>Agaricomycetes</taxon>
        <taxon>Agaricomycetidae</taxon>
        <taxon>Agaricales</taxon>
        <taxon>Agaricineae</taxon>
        <taxon>Strophariaceae</taxon>
        <taxon>Psilocybe</taxon>
    </lineage>
</organism>
<sequence>MLRLLPLGRSYTTAAAAVAPKKEAWLYLDSVFPVQLALWDFRHYIGILREDNLLSTLESRLEGLSSVHGFKPLEIQPHRKDGGVFVRFSYSPSNLEEGKEWSALQAALSKEVEKQGGLPSWSGVRSGTLWVVRGSPWKEDMNRFASPLLRVAFDGPDIQEQSLYELCRPFGRIRDLAPPTPVPAGTLRSSLISFQHVHSATIARNVLHGLEVPSTSGSAPSKTRIRAQYDTPVKAHDIRNWMSSHPKIMLPIIIFLLGTLTYTIFDPIRSVMVKAKMLNWFDYRKFRLYEWLRVNTVDRLSTRNETVTKLEEEVWKERKEAESALKGYLSDMPTTIAFVHGPAGSGKITMLNSVLKQSRRTALIIDCRELNNSPSDSSLVDDLAKQTGYWPVFNFVNSMGNLIDLASVGLMGQKAGISSSLPEQLKQILGVVTVALRSVSSVHRASIQRQIQDREAEEARRIQDARKRHAIMSGTWHDGRLDCIAGNGVMSELGIGDELFSEDMEITLSSDEFKNISEEQDNTQRKKKALEDVEAIKALPIVVIRNFAASSSSKEEVLDVLSQWGASLTENHIAHVVVLSDNRENSKRLAKALPTKPLSSIALSDADPKSSLSFVKQKLSDAGVDIGISTQETHLVERLGGRASDLESLIHKVRSGMTVEEAIDDIISRGVAETRKNAFGEDAEDAKNLPWTRYQAWKVLKTLSTKPETGYYDILVDFPFKGDENALRSMEHAELISISTKDGRPSTIRPGKPVFRYVFERVVNDKVFRATQELAYNEKQILDTEAKIQGYEQELSLLIDTMEKENRLEWFMRPSRCRERTRVVGQKLYSATRKVEELEHKNVELKKILSQVAFCALFSGPFAFITAALMVLSEAYVLVSVVSKAFFLNTAQDRIFDAVLLQQGHQALVESGRQIRSSSTGFKVLGRSLTKPLDRFSKDGILRYVLSLPLNSIPAVGTVLFLLYNGAKTGPGFHARYFQLKKYDKDTRHSFVESRRGAYTAFGATALALNLVPVVGLFFNITSTIGAALWAHNLEKTGATAEGTGRKVDSVGQSAHDIQMRDQYEVSLEN</sequence>
<dbReference type="Proteomes" id="UP000664032">
    <property type="component" value="Unassembled WGS sequence"/>
</dbReference>
<protein>
    <submittedName>
        <fullName evidence="1">Mitochondrial escape protein 2</fullName>
    </submittedName>
</protein>
<comment type="caution">
    <text evidence="1">The sequence shown here is derived from an EMBL/GenBank/DDBJ whole genome shotgun (WGS) entry which is preliminary data.</text>
</comment>
<name>A0ACB8H8K2_PSICU</name>
<reference evidence="1" key="1">
    <citation type="submission" date="2021-10" db="EMBL/GenBank/DDBJ databases">
        <title>Psilocybe cubensis genome.</title>
        <authorList>
            <person name="Mckernan K.J."/>
            <person name="Crawford S."/>
            <person name="Trippe A."/>
            <person name="Kane L.T."/>
            <person name="Mclaughlin S."/>
        </authorList>
    </citation>
    <scope>NUCLEOTIDE SEQUENCE</scope>
    <source>
        <strain evidence="1">MGC-MH-2018</strain>
    </source>
</reference>
<dbReference type="EMBL" id="JAFIQS020000003">
    <property type="protein sequence ID" value="KAH9483836.1"/>
    <property type="molecule type" value="Genomic_DNA"/>
</dbReference>